<protein>
    <submittedName>
        <fullName evidence="2">Putative secreted protein</fullName>
    </submittedName>
</protein>
<evidence type="ECO:0000256" key="1">
    <source>
        <dbReference type="SAM" id="SignalP"/>
    </source>
</evidence>
<feature type="chain" id="PRO_5014766495" evidence="1">
    <location>
        <begin position="28"/>
        <end position="134"/>
    </location>
</feature>
<reference evidence="2" key="1">
    <citation type="submission" date="2018-01" db="EMBL/GenBank/DDBJ databases">
        <title>An insight into the sialome of Amazonian anophelines.</title>
        <authorList>
            <person name="Ribeiro J.M."/>
            <person name="Scarpassa V."/>
            <person name="Calvo E."/>
        </authorList>
    </citation>
    <scope>NUCLEOTIDE SEQUENCE</scope>
</reference>
<name>A0A2M4DFE0_ANODA</name>
<sequence length="134" mass="14714">MKCPSVSVLARFLFCFPGLFPFYGTSAGTDRTVFLPRKHCRQHIYMTTSIPFFLLFSHEIHKREDEEKNKNQTGGRASSMGSKLLASCISVSVTTPDQASPGSGLSNHQRNVNTTCVLCVCVSVCICVACFAQL</sequence>
<dbReference type="AlphaFoldDB" id="A0A2M4DFE0"/>
<dbReference type="EMBL" id="GGFL01012126">
    <property type="protein sequence ID" value="MBW76304.1"/>
    <property type="molecule type" value="Transcribed_RNA"/>
</dbReference>
<evidence type="ECO:0000313" key="2">
    <source>
        <dbReference type="EMBL" id="MBW76304.1"/>
    </source>
</evidence>
<keyword evidence="1" id="KW-0732">Signal</keyword>
<organism evidence="2">
    <name type="scientific">Anopheles darlingi</name>
    <name type="common">Mosquito</name>
    <dbReference type="NCBI Taxonomy" id="43151"/>
    <lineage>
        <taxon>Eukaryota</taxon>
        <taxon>Metazoa</taxon>
        <taxon>Ecdysozoa</taxon>
        <taxon>Arthropoda</taxon>
        <taxon>Hexapoda</taxon>
        <taxon>Insecta</taxon>
        <taxon>Pterygota</taxon>
        <taxon>Neoptera</taxon>
        <taxon>Endopterygota</taxon>
        <taxon>Diptera</taxon>
        <taxon>Nematocera</taxon>
        <taxon>Culicoidea</taxon>
        <taxon>Culicidae</taxon>
        <taxon>Anophelinae</taxon>
        <taxon>Anopheles</taxon>
    </lineage>
</organism>
<feature type="signal peptide" evidence="1">
    <location>
        <begin position="1"/>
        <end position="27"/>
    </location>
</feature>
<accession>A0A2M4DFE0</accession>
<proteinExistence type="predicted"/>